<dbReference type="PANTHER" id="PTHR31889">
    <property type="entry name" value="FUCOSYLTRANSFERASE 2-RELATED"/>
    <property type="match status" value="1"/>
</dbReference>
<organism evidence="7 8">
    <name type="scientific">Canna indica</name>
    <name type="common">Indian-shot</name>
    <dbReference type="NCBI Taxonomy" id="4628"/>
    <lineage>
        <taxon>Eukaryota</taxon>
        <taxon>Viridiplantae</taxon>
        <taxon>Streptophyta</taxon>
        <taxon>Embryophyta</taxon>
        <taxon>Tracheophyta</taxon>
        <taxon>Spermatophyta</taxon>
        <taxon>Magnoliopsida</taxon>
        <taxon>Liliopsida</taxon>
        <taxon>Zingiberales</taxon>
        <taxon>Cannaceae</taxon>
        <taxon>Canna</taxon>
    </lineage>
</organism>
<keyword evidence="8" id="KW-1185">Reference proteome</keyword>
<evidence type="ECO:0000313" key="8">
    <source>
        <dbReference type="Proteomes" id="UP001327560"/>
    </source>
</evidence>
<comment type="function">
    <text evidence="6">May be involved in cell wall biosynthesis.</text>
</comment>
<evidence type="ECO:0000256" key="6">
    <source>
        <dbReference type="RuleBase" id="RU367004"/>
    </source>
</evidence>
<keyword evidence="2 6" id="KW-0328">Glycosyltransferase</keyword>
<comment type="subcellular location">
    <subcellularLocation>
        <location evidence="6">Golgi apparatus</location>
        <location evidence="6">Golgi stack membrane</location>
        <topology evidence="6">Single-pass type II membrane protein</topology>
    </subcellularLocation>
</comment>
<dbReference type="EC" id="2.4.1.-" evidence="6"/>
<protein>
    <recommendedName>
        <fullName evidence="6">Fucosyltransferase</fullName>
        <ecNumber evidence="6">2.4.1.-</ecNumber>
    </recommendedName>
</protein>
<gene>
    <name evidence="7" type="ORF">Cni_G17342</name>
</gene>
<keyword evidence="4" id="KW-0325">Glycoprotein</keyword>
<keyword evidence="6" id="KW-0812">Transmembrane</keyword>
<reference evidence="7 8" key="1">
    <citation type="submission" date="2023-10" db="EMBL/GenBank/DDBJ databases">
        <title>Chromosome-scale genome assembly provides insights into flower coloration mechanisms of Canna indica.</title>
        <authorList>
            <person name="Li C."/>
        </authorList>
    </citation>
    <scope>NUCLEOTIDE SEQUENCE [LARGE SCALE GENOMIC DNA]</scope>
    <source>
        <tissue evidence="7">Flower</tissue>
    </source>
</reference>
<keyword evidence="3 6" id="KW-0808">Transferase</keyword>
<dbReference type="AlphaFoldDB" id="A0AAQ3KGS2"/>
<dbReference type="GO" id="GO:0008107">
    <property type="term" value="F:galactoside 2-alpha-L-fucosyltransferase activity"/>
    <property type="evidence" value="ECO:0007669"/>
    <property type="project" value="InterPro"/>
</dbReference>
<dbReference type="GO" id="GO:0071555">
    <property type="term" value="P:cell wall organization"/>
    <property type="evidence" value="ECO:0007669"/>
    <property type="project" value="UniProtKB-UniRule"/>
</dbReference>
<feature type="transmembrane region" description="Helical" evidence="6">
    <location>
        <begin position="33"/>
        <end position="52"/>
    </location>
</feature>
<evidence type="ECO:0000256" key="2">
    <source>
        <dbReference type="ARBA" id="ARBA00022676"/>
    </source>
</evidence>
<comment type="similarity">
    <text evidence="1 6">Belongs to the glycosyltransferase 37 family.</text>
</comment>
<dbReference type="GO" id="GO:0032580">
    <property type="term" value="C:Golgi cisterna membrane"/>
    <property type="evidence" value="ECO:0007669"/>
    <property type="project" value="UniProtKB-SubCell"/>
</dbReference>
<keyword evidence="6" id="KW-0333">Golgi apparatus</keyword>
<evidence type="ECO:0000256" key="3">
    <source>
        <dbReference type="ARBA" id="ARBA00022679"/>
    </source>
</evidence>
<dbReference type="InterPro" id="IPR004938">
    <property type="entry name" value="XG_FTase"/>
</dbReference>
<evidence type="ECO:0000256" key="1">
    <source>
        <dbReference type="ARBA" id="ARBA00010481"/>
    </source>
</evidence>
<dbReference type="GO" id="GO:0009969">
    <property type="term" value="P:xyloglucan biosynthetic process"/>
    <property type="evidence" value="ECO:0007669"/>
    <property type="project" value="TreeGrafter"/>
</dbReference>
<dbReference type="Pfam" id="PF03254">
    <property type="entry name" value="XG_FTase"/>
    <property type="match status" value="1"/>
</dbReference>
<evidence type="ECO:0000313" key="7">
    <source>
        <dbReference type="EMBL" id="WOL08589.1"/>
    </source>
</evidence>
<keyword evidence="6" id="KW-1133">Transmembrane helix</keyword>
<evidence type="ECO:0000256" key="4">
    <source>
        <dbReference type="ARBA" id="ARBA00023180"/>
    </source>
</evidence>
<evidence type="ECO:0000256" key="5">
    <source>
        <dbReference type="ARBA" id="ARBA00023316"/>
    </source>
</evidence>
<sequence length="552" mass="63121">MSAKRKRDGGCRRILAAVESTEAKLERNGTTTFVMSLVFPAICLLFVPFLLYRRPTMELLQTLRVSTGIGSNGVEPSRDRLLGGLLSPEFDESSCLSRFQSALYRKGSHHLPSQHLVEKLRRYEALHKKCGPGTALYNKSIEQLKSNQSTGTMECNYLVWIPHYGIGNRVMSIVSGFLYALLNDKVLLVHVPDDMDDLLCEPFPGTTWAVPKDFPVKDFHKFDRDAPMRYGALLRDKVISNDMRSATNAALPAYVYLHLPWYNSEWDRLFYCGEAQQMVRRIPWLFFRTDEYFAPLLFLVDEYSEELQRLFPEKTTVFHHLVRYLFHPSNTVWGHVMRYYHAYLARADEIVGIQVRIFPLVPIPFETMLNQIMNCALNERILPRPLEFEEKPQSAPPRNGLKVKAVLVTNLNGSYHDRLRDMYYEYPLEARDEVVAVYQPSHEQAQHTDERGHNVKALAEMVLLSFSDVLVTTAKSTFGYVAQGLGGLRPWILLRKPEDGEPACVRAASTEACLHEPPKYDCKTGKRGVDMSAAVPFLRRCEDVADGLKLFD</sequence>
<dbReference type="GO" id="GO:0042546">
    <property type="term" value="P:cell wall biogenesis"/>
    <property type="evidence" value="ECO:0007669"/>
    <property type="project" value="InterPro"/>
</dbReference>
<name>A0AAQ3KGS2_9LILI</name>
<dbReference type="PANTHER" id="PTHR31889:SF2">
    <property type="entry name" value="FUCOSYLTRANSFERASE 3"/>
    <property type="match status" value="1"/>
</dbReference>
<dbReference type="Proteomes" id="UP001327560">
    <property type="component" value="Chromosome 5"/>
</dbReference>
<accession>A0AAQ3KGS2</accession>
<proteinExistence type="inferred from homology"/>
<keyword evidence="6" id="KW-0472">Membrane</keyword>
<dbReference type="EMBL" id="CP136894">
    <property type="protein sequence ID" value="WOL08589.1"/>
    <property type="molecule type" value="Genomic_DNA"/>
</dbReference>
<keyword evidence="5 6" id="KW-0961">Cell wall biogenesis/degradation</keyword>